<dbReference type="OrthoDB" id="329835at2759"/>
<dbReference type="GO" id="GO:0006633">
    <property type="term" value="P:fatty acid biosynthetic process"/>
    <property type="evidence" value="ECO:0007669"/>
    <property type="project" value="TreeGrafter"/>
</dbReference>
<keyword evidence="2" id="KW-0597">Phosphoprotein</keyword>
<feature type="domain" description="Carrier" evidence="3">
    <location>
        <begin position="243"/>
        <end position="319"/>
    </location>
</feature>
<dbReference type="PROSITE" id="PS50075">
    <property type="entry name" value="CARRIER"/>
    <property type="match status" value="1"/>
</dbReference>
<dbReference type="InterPro" id="IPR013968">
    <property type="entry name" value="PKS_KR"/>
</dbReference>
<gene>
    <name evidence="4" type="ORF">BofuT4_P130920.1</name>
</gene>
<dbReference type="Proteomes" id="UP000008177">
    <property type="component" value="Unplaced contigs"/>
</dbReference>
<dbReference type="InterPro" id="IPR036736">
    <property type="entry name" value="ACP-like_sf"/>
</dbReference>
<evidence type="ECO:0000256" key="2">
    <source>
        <dbReference type="ARBA" id="ARBA00022553"/>
    </source>
</evidence>
<dbReference type="Pfam" id="PF08659">
    <property type="entry name" value="KR"/>
    <property type="match status" value="1"/>
</dbReference>
<dbReference type="PANTHER" id="PTHR43775">
    <property type="entry name" value="FATTY ACID SYNTHASE"/>
    <property type="match status" value="1"/>
</dbReference>
<dbReference type="AlphaFoldDB" id="G2YQL4"/>
<reference evidence="5" key="1">
    <citation type="journal article" date="2011" name="PLoS Genet.">
        <title>Genomic analysis of the necrotrophic fungal pathogens Sclerotinia sclerotiorum and Botrytis cinerea.</title>
        <authorList>
            <person name="Amselem J."/>
            <person name="Cuomo C.A."/>
            <person name="van Kan J.A."/>
            <person name="Viaud M."/>
            <person name="Benito E.P."/>
            <person name="Couloux A."/>
            <person name="Coutinho P.M."/>
            <person name="de Vries R.P."/>
            <person name="Dyer P.S."/>
            <person name="Fillinger S."/>
            <person name="Fournier E."/>
            <person name="Gout L."/>
            <person name="Hahn M."/>
            <person name="Kohn L."/>
            <person name="Lapalu N."/>
            <person name="Plummer K.M."/>
            <person name="Pradier J.M."/>
            <person name="Quevillon E."/>
            <person name="Sharon A."/>
            <person name="Simon A."/>
            <person name="ten Have A."/>
            <person name="Tudzynski B."/>
            <person name="Tudzynski P."/>
            <person name="Wincker P."/>
            <person name="Andrew M."/>
            <person name="Anthouard V."/>
            <person name="Beever R.E."/>
            <person name="Beffa R."/>
            <person name="Benoit I."/>
            <person name="Bouzid O."/>
            <person name="Brault B."/>
            <person name="Chen Z."/>
            <person name="Choquer M."/>
            <person name="Collemare J."/>
            <person name="Cotton P."/>
            <person name="Danchin E.G."/>
            <person name="Da Silva C."/>
            <person name="Gautier A."/>
            <person name="Giraud C."/>
            <person name="Giraud T."/>
            <person name="Gonzalez C."/>
            <person name="Grossetete S."/>
            <person name="Guldener U."/>
            <person name="Henrissat B."/>
            <person name="Howlett B.J."/>
            <person name="Kodira C."/>
            <person name="Kretschmer M."/>
            <person name="Lappartient A."/>
            <person name="Leroch M."/>
            <person name="Levis C."/>
            <person name="Mauceli E."/>
            <person name="Neuveglise C."/>
            <person name="Oeser B."/>
            <person name="Pearson M."/>
            <person name="Poulain J."/>
            <person name="Poussereau N."/>
            <person name="Quesneville H."/>
            <person name="Rascle C."/>
            <person name="Schumacher J."/>
            <person name="Segurens B."/>
            <person name="Sexton A."/>
            <person name="Silva E."/>
            <person name="Sirven C."/>
            <person name="Soanes D.M."/>
            <person name="Talbot N.J."/>
            <person name="Templeton M."/>
            <person name="Yandava C."/>
            <person name="Yarden O."/>
            <person name="Zeng Q."/>
            <person name="Rollins J.A."/>
            <person name="Lebrun M.H."/>
            <person name="Dickman M."/>
        </authorList>
    </citation>
    <scope>NUCLEOTIDE SEQUENCE [LARGE SCALE GENOMIC DNA]</scope>
    <source>
        <strain evidence="5">T4</strain>
    </source>
</reference>
<dbReference type="InterPro" id="IPR009081">
    <property type="entry name" value="PP-bd_ACP"/>
</dbReference>
<proteinExistence type="predicted"/>
<dbReference type="eggNOG" id="KOG1202">
    <property type="taxonomic scope" value="Eukaryota"/>
</dbReference>
<dbReference type="SUPFAM" id="SSF47336">
    <property type="entry name" value="ACP-like"/>
    <property type="match status" value="1"/>
</dbReference>
<dbReference type="Gene3D" id="3.40.50.720">
    <property type="entry name" value="NAD(P)-binding Rossmann-like Domain"/>
    <property type="match status" value="1"/>
</dbReference>
<dbReference type="InterPro" id="IPR050091">
    <property type="entry name" value="PKS_NRPS_Biosynth_Enz"/>
</dbReference>
<dbReference type="GO" id="GO:0031177">
    <property type="term" value="F:phosphopantetheine binding"/>
    <property type="evidence" value="ECO:0007669"/>
    <property type="project" value="InterPro"/>
</dbReference>
<dbReference type="HOGENOM" id="CLU_000022_38_1_1"/>
<evidence type="ECO:0000256" key="1">
    <source>
        <dbReference type="ARBA" id="ARBA00022450"/>
    </source>
</evidence>
<name>G2YQL4_BOTF4</name>
<accession>G2YQL4</accession>
<dbReference type="GO" id="GO:0004312">
    <property type="term" value="F:fatty acid synthase activity"/>
    <property type="evidence" value="ECO:0007669"/>
    <property type="project" value="TreeGrafter"/>
</dbReference>
<keyword evidence="1" id="KW-0596">Phosphopantetheine</keyword>
<evidence type="ECO:0000313" key="5">
    <source>
        <dbReference type="Proteomes" id="UP000008177"/>
    </source>
</evidence>
<sequence>MPRSGCDDDISQSVLFQLKALETDVVVIKGDVVKLDDVRVAFQRAIKPIAGIIQGVMLLRYKMFTFMSDTEFSEAIRPKQQGTWNLHNTAFQEGLVLDFFTMLSSICGVVGQTEQANYSASSSFLDTFSVYRQELGLKARSIDLGVIEDVGYVSSNENVSKKLNTQHWTPINESLLHKILRFSILQQTSAPISANSTTQMITDPRFGFLSFQDSLILATEQHESSSDVRVLFSLIKSKAKGDVVLSMTIEVINRQFTKSLNLSEPIEPTKPLSGYGIDIFVAVEFRNWVRVQLGAELTTLEVINAKTLAALGAGVVTKISI</sequence>
<evidence type="ECO:0000259" key="3">
    <source>
        <dbReference type="PROSITE" id="PS50075"/>
    </source>
</evidence>
<dbReference type="SMART" id="SM00822">
    <property type="entry name" value="PKS_KR"/>
    <property type="match status" value="1"/>
</dbReference>
<dbReference type="InterPro" id="IPR036291">
    <property type="entry name" value="NAD(P)-bd_dom_sf"/>
</dbReference>
<dbReference type="PANTHER" id="PTHR43775:SF18">
    <property type="entry name" value="ENZYME, PUTATIVE (JCVI)-RELATED"/>
    <property type="match status" value="1"/>
</dbReference>
<protein>
    <submittedName>
        <fullName evidence="4">Similar to polyketide synthase</fullName>
    </submittedName>
</protein>
<dbReference type="InParanoid" id="G2YQL4"/>
<dbReference type="SMART" id="SM00823">
    <property type="entry name" value="PKS_PP"/>
    <property type="match status" value="1"/>
</dbReference>
<dbReference type="STRING" id="999810.G2YQL4"/>
<dbReference type="EMBL" id="FQ790349">
    <property type="protein sequence ID" value="CCD53912.1"/>
    <property type="molecule type" value="Genomic_DNA"/>
</dbReference>
<organism evidence="4 5">
    <name type="scientific">Botryotinia fuckeliana (strain T4)</name>
    <name type="common">Noble rot fungus</name>
    <name type="synonym">Botrytis cinerea</name>
    <dbReference type="NCBI Taxonomy" id="999810"/>
    <lineage>
        <taxon>Eukaryota</taxon>
        <taxon>Fungi</taxon>
        <taxon>Dikarya</taxon>
        <taxon>Ascomycota</taxon>
        <taxon>Pezizomycotina</taxon>
        <taxon>Leotiomycetes</taxon>
        <taxon>Helotiales</taxon>
        <taxon>Sclerotiniaceae</taxon>
        <taxon>Botrytis</taxon>
    </lineage>
</organism>
<dbReference type="InterPro" id="IPR020806">
    <property type="entry name" value="PKS_PP-bd"/>
</dbReference>
<dbReference type="SUPFAM" id="SSF51735">
    <property type="entry name" value="NAD(P)-binding Rossmann-fold domains"/>
    <property type="match status" value="1"/>
</dbReference>
<dbReference type="InterPro" id="IPR057326">
    <property type="entry name" value="KR_dom"/>
</dbReference>
<evidence type="ECO:0000313" key="4">
    <source>
        <dbReference type="EMBL" id="CCD53912.1"/>
    </source>
</evidence>
<dbReference type="GO" id="GO:0044550">
    <property type="term" value="P:secondary metabolite biosynthetic process"/>
    <property type="evidence" value="ECO:0007669"/>
    <property type="project" value="TreeGrafter"/>
</dbReference>